<evidence type="ECO:0000259" key="12">
    <source>
        <dbReference type="Pfam" id="PF12849"/>
    </source>
</evidence>
<reference evidence="13" key="2">
    <citation type="journal article" date="2021" name="PeerJ">
        <title>Extensive microbial diversity within the chicken gut microbiome revealed by metagenomics and culture.</title>
        <authorList>
            <person name="Gilroy R."/>
            <person name="Ravi A."/>
            <person name="Getino M."/>
            <person name="Pursley I."/>
            <person name="Horton D.L."/>
            <person name="Alikhan N.F."/>
            <person name="Baker D."/>
            <person name="Gharbi K."/>
            <person name="Hall N."/>
            <person name="Watson M."/>
            <person name="Adriaenssens E.M."/>
            <person name="Foster-Nyarko E."/>
            <person name="Jarju S."/>
            <person name="Secka A."/>
            <person name="Antonio M."/>
            <person name="Oren A."/>
            <person name="Chaudhuri R.R."/>
            <person name="La Ragione R."/>
            <person name="Hildebrand F."/>
            <person name="Pallen M.J."/>
        </authorList>
    </citation>
    <scope>NUCLEOTIDE SEQUENCE</scope>
    <source>
        <strain evidence="13">CHK181-108</strain>
    </source>
</reference>
<keyword evidence="10" id="KW-1003">Cell membrane</keyword>
<dbReference type="SUPFAM" id="SSF53850">
    <property type="entry name" value="Periplasmic binding protein-like II"/>
    <property type="match status" value="1"/>
</dbReference>
<dbReference type="EMBL" id="DVLU01000026">
    <property type="protein sequence ID" value="HIT84849.1"/>
    <property type="molecule type" value="Genomic_DNA"/>
</dbReference>
<proteinExistence type="inferred from homology"/>
<dbReference type="Pfam" id="PF12849">
    <property type="entry name" value="PBP_like_2"/>
    <property type="match status" value="1"/>
</dbReference>
<evidence type="ECO:0000313" key="14">
    <source>
        <dbReference type="Proteomes" id="UP000824165"/>
    </source>
</evidence>
<evidence type="ECO:0000256" key="9">
    <source>
        <dbReference type="ARBA" id="ARBA00023288"/>
    </source>
</evidence>
<evidence type="ECO:0000256" key="5">
    <source>
        <dbReference type="ARBA" id="ARBA00022448"/>
    </source>
</evidence>
<dbReference type="InterPro" id="IPR011862">
    <property type="entry name" value="Phos-bd"/>
</dbReference>
<feature type="region of interest" description="Disordered" evidence="11">
    <location>
        <begin position="28"/>
        <end position="53"/>
    </location>
</feature>
<evidence type="ECO:0000313" key="13">
    <source>
        <dbReference type="EMBL" id="HIT84849.1"/>
    </source>
</evidence>
<dbReference type="NCBIfam" id="TIGR02136">
    <property type="entry name" value="ptsS_2"/>
    <property type="match status" value="1"/>
</dbReference>
<organism evidence="13 14">
    <name type="scientific">Candidatus Ornithomonoglobus intestinigallinarum</name>
    <dbReference type="NCBI Taxonomy" id="2840894"/>
    <lineage>
        <taxon>Bacteria</taxon>
        <taxon>Bacillati</taxon>
        <taxon>Bacillota</taxon>
        <taxon>Clostridia</taxon>
        <taxon>Candidatus Ornithomonoglobus</taxon>
    </lineage>
</organism>
<sequence>MKMKFRKLTSIIIAGVMGAAIMAGCGGQDASTGEGTPSAAGTETTASGTVSMNGSTSMKKLVEASCEAFNAKYPSIKAEGQFTGSGSGLEAVANGSADIGNSSRALSEEEKANGLVENIVAIDGIAVVVDNANTVASLTKQQLADIYTGKITNWSEVGGSDGSIVVIGREAGSGTRGAFEEILEIEDKCVYAQELDQTGAVLTTVSSTPNSIGYVSLDVLNDTVKAVSIDGVEPTVENIKAGTYSLQRPFVMATKGEISAQNEAVQTWFEFMNSEEGQAIVESVGLITVE</sequence>
<keyword evidence="10" id="KW-0472">Membrane</keyword>
<keyword evidence="9 10" id="KW-0449">Lipoprotein</keyword>
<dbReference type="Proteomes" id="UP000824165">
    <property type="component" value="Unassembled WGS sequence"/>
</dbReference>
<name>A0A9D1H431_9FIRM</name>
<feature type="chain" id="PRO_5039755580" description="Phosphate-binding protein" evidence="10">
    <location>
        <begin position="23"/>
        <end position="290"/>
    </location>
</feature>
<comment type="subcellular location">
    <subcellularLocation>
        <location evidence="2 10">Cell membrane</location>
        <topology evidence="2 10">Lipid-anchor</topology>
    </subcellularLocation>
</comment>
<evidence type="ECO:0000256" key="3">
    <source>
        <dbReference type="ARBA" id="ARBA00008725"/>
    </source>
</evidence>
<keyword evidence="7 10" id="KW-0732">Signal</keyword>
<dbReference type="GO" id="GO:0042301">
    <property type="term" value="F:phosphate ion binding"/>
    <property type="evidence" value="ECO:0007669"/>
    <property type="project" value="UniProtKB-UniRule"/>
</dbReference>
<dbReference type="InterPro" id="IPR024370">
    <property type="entry name" value="PBP_domain"/>
</dbReference>
<dbReference type="GO" id="GO:0005886">
    <property type="term" value="C:plasma membrane"/>
    <property type="evidence" value="ECO:0007669"/>
    <property type="project" value="UniProtKB-SubCell"/>
</dbReference>
<dbReference type="PANTHER" id="PTHR30570:SF1">
    <property type="entry name" value="PHOSPHATE-BINDING PROTEIN PSTS"/>
    <property type="match status" value="1"/>
</dbReference>
<feature type="domain" description="PBP" evidence="12">
    <location>
        <begin position="42"/>
        <end position="276"/>
    </location>
</feature>
<comment type="function">
    <text evidence="10">Involved in the system for phosphate transport across the cytoplasmic membrane.</text>
</comment>
<reference evidence="13" key="1">
    <citation type="submission" date="2020-10" db="EMBL/GenBank/DDBJ databases">
        <authorList>
            <person name="Gilroy R."/>
        </authorList>
    </citation>
    <scope>NUCLEOTIDE SEQUENCE</scope>
    <source>
        <strain evidence="13">CHK181-108</strain>
    </source>
</reference>
<evidence type="ECO:0000256" key="7">
    <source>
        <dbReference type="ARBA" id="ARBA00022729"/>
    </source>
</evidence>
<dbReference type="PANTHER" id="PTHR30570">
    <property type="entry name" value="PERIPLASMIC PHOSPHATE BINDING COMPONENT OF PHOSPHATE ABC TRANSPORTER"/>
    <property type="match status" value="1"/>
</dbReference>
<evidence type="ECO:0000256" key="1">
    <source>
        <dbReference type="ARBA" id="ARBA00002841"/>
    </source>
</evidence>
<feature type="signal peptide" evidence="10">
    <location>
        <begin position="1"/>
        <end position="22"/>
    </location>
</feature>
<dbReference type="AlphaFoldDB" id="A0A9D1H431"/>
<evidence type="ECO:0000256" key="6">
    <source>
        <dbReference type="ARBA" id="ARBA00022592"/>
    </source>
</evidence>
<evidence type="ECO:0000256" key="8">
    <source>
        <dbReference type="ARBA" id="ARBA00023139"/>
    </source>
</evidence>
<dbReference type="Gene3D" id="3.40.190.10">
    <property type="entry name" value="Periplasmic binding protein-like II"/>
    <property type="match status" value="2"/>
</dbReference>
<comment type="caution">
    <text evidence="13">The sequence shown here is derived from an EMBL/GenBank/DDBJ whole genome shotgun (WGS) entry which is preliminary data.</text>
</comment>
<feature type="compositionally biased region" description="Low complexity" evidence="11">
    <location>
        <begin position="30"/>
        <end position="51"/>
    </location>
</feature>
<accession>A0A9D1H431</accession>
<protein>
    <recommendedName>
        <fullName evidence="10">Phosphate-binding protein</fullName>
    </recommendedName>
</protein>
<evidence type="ECO:0000256" key="10">
    <source>
        <dbReference type="RuleBase" id="RU367119"/>
    </source>
</evidence>
<dbReference type="CDD" id="cd13653">
    <property type="entry name" value="PBP2_phosphate_like_1"/>
    <property type="match status" value="1"/>
</dbReference>
<keyword evidence="5 10" id="KW-0813">Transport</keyword>
<gene>
    <name evidence="13" type="ORF">IAA60_02960</name>
</gene>
<dbReference type="GO" id="GO:0006817">
    <property type="term" value="P:phosphate ion transport"/>
    <property type="evidence" value="ECO:0007669"/>
    <property type="project" value="UniProtKB-UniRule"/>
</dbReference>
<dbReference type="InterPro" id="IPR050811">
    <property type="entry name" value="Phosphate_ABC_transporter"/>
</dbReference>
<comment type="function">
    <text evidence="1">Part of the ABC transporter complex PstSACB involved in phosphate import.</text>
</comment>
<comment type="similarity">
    <text evidence="3 10">Belongs to the PstS family.</text>
</comment>
<dbReference type="PROSITE" id="PS51257">
    <property type="entry name" value="PROKAR_LIPOPROTEIN"/>
    <property type="match status" value="1"/>
</dbReference>
<keyword evidence="6 10" id="KW-0592">Phosphate transport</keyword>
<evidence type="ECO:0000256" key="11">
    <source>
        <dbReference type="SAM" id="MobiDB-lite"/>
    </source>
</evidence>
<evidence type="ECO:0000256" key="2">
    <source>
        <dbReference type="ARBA" id="ARBA00004193"/>
    </source>
</evidence>
<comment type="subunit">
    <text evidence="4 10">The complex is composed of two ATP-binding proteins (PstB), two transmembrane proteins (PstC and PstA) and a solute-binding protein (PstS).</text>
</comment>
<keyword evidence="8 10" id="KW-0564">Palmitate</keyword>
<evidence type="ECO:0000256" key="4">
    <source>
        <dbReference type="ARBA" id="ARBA00011529"/>
    </source>
</evidence>